<evidence type="ECO:0000313" key="3">
    <source>
        <dbReference type="Proteomes" id="UP001560573"/>
    </source>
</evidence>
<reference evidence="2 3" key="1">
    <citation type="submission" date="2023-07" db="EMBL/GenBank/DDBJ databases">
        <authorList>
            <person name="Lian W.-H."/>
        </authorList>
    </citation>
    <scope>NUCLEOTIDE SEQUENCE [LARGE SCALE GENOMIC DNA]</scope>
    <source>
        <strain evidence="2 3">SYSU DXS3180</strain>
    </source>
</reference>
<keyword evidence="1" id="KW-0812">Transmembrane</keyword>
<accession>A0ABV3ZL00</accession>
<gene>
    <name evidence="2" type="ORF">QTN47_21755</name>
</gene>
<organism evidence="2 3">
    <name type="scientific">Danxiaibacter flavus</name>
    <dbReference type="NCBI Taxonomy" id="3049108"/>
    <lineage>
        <taxon>Bacteria</taxon>
        <taxon>Pseudomonadati</taxon>
        <taxon>Bacteroidota</taxon>
        <taxon>Chitinophagia</taxon>
        <taxon>Chitinophagales</taxon>
        <taxon>Chitinophagaceae</taxon>
        <taxon>Danxiaibacter</taxon>
    </lineage>
</organism>
<keyword evidence="1" id="KW-1133">Transmembrane helix</keyword>
<feature type="transmembrane region" description="Helical" evidence="1">
    <location>
        <begin position="7"/>
        <end position="25"/>
    </location>
</feature>
<sequence length="121" mass="14083">MKRFKEWDIALQTLFLILYAIALFVDDWLIRIVAAFACIGWLLVSLFVHHVRHWFTRKHLYRTKFANIILLLVLATLSGFIAQTTSLVILFIALTLAACGYLFICISEMHLLLKRPLSYLK</sequence>
<feature type="transmembrane region" description="Helical" evidence="1">
    <location>
        <begin position="88"/>
        <end position="113"/>
    </location>
</feature>
<name>A0ABV3ZL00_9BACT</name>
<dbReference type="EMBL" id="JAULBC010000008">
    <property type="protein sequence ID" value="MEX6690150.1"/>
    <property type="molecule type" value="Genomic_DNA"/>
</dbReference>
<proteinExistence type="predicted"/>
<dbReference type="Proteomes" id="UP001560573">
    <property type="component" value="Unassembled WGS sequence"/>
</dbReference>
<evidence type="ECO:0000256" key="1">
    <source>
        <dbReference type="SAM" id="Phobius"/>
    </source>
</evidence>
<keyword evidence="1" id="KW-0472">Membrane</keyword>
<comment type="caution">
    <text evidence="2">The sequence shown here is derived from an EMBL/GenBank/DDBJ whole genome shotgun (WGS) entry which is preliminary data.</text>
</comment>
<protein>
    <submittedName>
        <fullName evidence="2">Uncharacterized protein</fullName>
    </submittedName>
</protein>
<dbReference type="RefSeq" id="WP_369331561.1">
    <property type="nucleotide sequence ID" value="NZ_JAULBC010000008.1"/>
</dbReference>
<feature type="transmembrane region" description="Helical" evidence="1">
    <location>
        <begin position="31"/>
        <end position="51"/>
    </location>
</feature>
<evidence type="ECO:0000313" key="2">
    <source>
        <dbReference type="EMBL" id="MEX6690150.1"/>
    </source>
</evidence>
<feature type="transmembrane region" description="Helical" evidence="1">
    <location>
        <begin position="63"/>
        <end position="82"/>
    </location>
</feature>
<keyword evidence="3" id="KW-1185">Reference proteome</keyword>